<dbReference type="InterPro" id="IPR000620">
    <property type="entry name" value="EamA_dom"/>
</dbReference>
<dbReference type="GO" id="GO:0016020">
    <property type="term" value="C:membrane"/>
    <property type="evidence" value="ECO:0007669"/>
    <property type="project" value="InterPro"/>
</dbReference>
<dbReference type="Pfam" id="PF00892">
    <property type="entry name" value="EamA"/>
    <property type="match status" value="2"/>
</dbReference>
<evidence type="ECO:0000256" key="2">
    <source>
        <dbReference type="ARBA" id="ARBA00007362"/>
    </source>
</evidence>
<dbReference type="AlphaFoldDB" id="A0A2D1KQQ2"/>
<sequence>MKRTYLYVLISTILFSSMEISLKLAGSAFNGIQLNFLRFLVGGLFLLPFAISALKKQHNHLTGRDLLLFMLTGLSCVLISMTFYQLAVEVDQASTVAVLFSCNPIFALIFSYLILRERLSRTNLIAVAVSLIGLLIIVNPAHLTNPLGLALSITSAVTFGLYSIISRWGSMRRKFNGLTMTSLTFLAGSAELAILMGLSHVPSIAAGLSSVPALKTFAAIPFVQGIAWQNILLLAYICIGVTAGGFGFYFLAMETSDVSTASLVFFIKPALAPIMAMFMLHEKIITPTIIGIVVIVLGSVIMFLGNRFAEQDASMQYKGIFAKLLRKPGTPTELQQKLAAERQELEHKKALEKNLSK</sequence>
<comment type="similarity">
    <text evidence="2">Belongs to the EamA transporter family.</text>
</comment>
<dbReference type="OrthoDB" id="9813604at2"/>
<protein>
    <recommendedName>
        <fullName evidence="3">EamA domain-containing protein</fullName>
    </recommendedName>
</protein>
<dbReference type="KEGG" id="lcy:LC20004_11350"/>
<evidence type="ECO:0000256" key="1">
    <source>
        <dbReference type="ARBA" id="ARBA00004127"/>
    </source>
</evidence>
<feature type="domain" description="EamA" evidence="3">
    <location>
        <begin position="4"/>
        <end position="138"/>
    </location>
</feature>
<proteinExistence type="inferred from homology"/>
<dbReference type="Proteomes" id="UP000223559">
    <property type="component" value="Chromosome"/>
</dbReference>
<dbReference type="SUPFAM" id="SSF103481">
    <property type="entry name" value="Multidrug resistance efflux transporter EmrE"/>
    <property type="match status" value="2"/>
</dbReference>
<comment type="subcellular location">
    <subcellularLocation>
        <location evidence="1">Endomembrane system</location>
        <topology evidence="1">Multi-pass membrane protein</topology>
    </subcellularLocation>
</comment>
<gene>
    <name evidence="4" type="ORF">LC20004_11350</name>
</gene>
<dbReference type="Gene3D" id="1.10.3730.20">
    <property type="match status" value="2"/>
</dbReference>
<keyword evidence="5" id="KW-1185">Reference proteome</keyword>
<dbReference type="RefSeq" id="WP_003677766.1">
    <property type="nucleotide sequence ID" value="NZ_AEOS01000035.1"/>
</dbReference>
<dbReference type="EMBL" id="CP017697">
    <property type="protein sequence ID" value="ATO44460.1"/>
    <property type="molecule type" value="Genomic_DNA"/>
</dbReference>
<dbReference type="PANTHER" id="PTHR22911">
    <property type="entry name" value="ACYL-MALONYL CONDENSING ENZYME-RELATED"/>
    <property type="match status" value="1"/>
</dbReference>
<evidence type="ECO:0000313" key="4">
    <source>
        <dbReference type="EMBL" id="ATO44460.1"/>
    </source>
</evidence>
<feature type="domain" description="EamA" evidence="3">
    <location>
        <begin position="147"/>
        <end position="303"/>
    </location>
</feature>
<evidence type="ECO:0000259" key="3">
    <source>
        <dbReference type="Pfam" id="PF00892"/>
    </source>
</evidence>
<organism evidence="4 5">
    <name type="scientific">Loigolactobacillus coryniformis subsp. torquens DSM 20004 = KCTC 3535</name>
    <dbReference type="NCBI Taxonomy" id="1423822"/>
    <lineage>
        <taxon>Bacteria</taxon>
        <taxon>Bacillati</taxon>
        <taxon>Bacillota</taxon>
        <taxon>Bacilli</taxon>
        <taxon>Lactobacillales</taxon>
        <taxon>Lactobacillaceae</taxon>
        <taxon>Loigolactobacillus</taxon>
    </lineage>
</organism>
<dbReference type="InterPro" id="IPR037185">
    <property type="entry name" value="EmrE-like"/>
</dbReference>
<evidence type="ECO:0000313" key="5">
    <source>
        <dbReference type="Proteomes" id="UP000223559"/>
    </source>
</evidence>
<accession>A0A2D1KQQ2</accession>
<reference evidence="4 5" key="1">
    <citation type="submission" date="2016-10" db="EMBL/GenBank/DDBJ databases">
        <title>The whole genome sequencing and assembly of L. cotyniformis subsp. torquens DSM 20004 strain.</title>
        <authorList>
            <person name="Park M.-K."/>
            <person name="Lee Y.-J."/>
            <person name="Yi H."/>
            <person name="Bahn Y.-S."/>
            <person name="Kim J.F."/>
            <person name="Lee D.-W."/>
        </authorList>
    </citation>
    <scope>NUCLEOTIDE SEQUENCE [LARGE SCALE GENOMIC DNA]</scope>
    <source>
        <strain evidence="4 5">DSM 20004</strain>
    </source>
</reference>
<name>A0A2D1KQQ2_9LACO</name>
<dbReference type="PANTHER" id="PTHR22911:SF79">
    <property type="entry name" value="MOBA-LIKE NTP TRANSFERASE DOMAIN-CONTAINING PROTEIN"/>
    <property type="match status" value="1"/>
</dbReference>